<evidence type="ECO:0000256" key="1">
    <source>
        <dbReference type="SAM" id="Phobius"/>
    </source>
</evidence>
<reference evidence="2" key="1">
    <citation type="thesis" date="2020" institute="ProQuest LLC" country="789 East Eisenhower Parkway, Ann Arbor, MI, USA">
        <title>Comparative Genomics and Chromosome Evolution.</title>
        <authorList>
            <person name="Mudd A.B."/>
        </authorList>
    </citation>
    <scope>NUCLEOTIDE SEQUENCE</scope>
    <source>
        <strain evidence="2">Female2</strain>
        <tissue evidence="2">Blood</tissue>
    </source>
</reference>
<feature type="transmembrane region" description="Helical" evidence="1">
    <location>
        <begin position="21"/>
        <end position="39"/>
    </location>
</feature>
<keyword evidence="1" id="KW-0472">Membrane</keyword>
<dbReference type="AlphaFoldDB" id="A0A8T2IS03"/>
<protein>
    <submittedName>
        <fullName evidence="2">Uncharacterized protein</fullName>
    </submittedName>
</protein>
<dbReference type="EMBL" id="JAACNH010000009">
    <property type="protein sequence ID" value="KAG8432956.1"/>
    <property type="molecule type" value="Genomic_DNA"/>
</dbReference>
<accession>A0A8T2IS03</accession>
<dbReference type="OrthoDB" id="6500128at2759"/>
<keyword evidence="1" id="KW-0812">Transmembrane</keyword>
<keyword evidence="3" id="KW-1185">Reference proteome</keyword>
<evidence type="ECO:0000313" key="2">
    <source>
        <dbReference type="EMBL" id="KAG8432956.1"/>
    </source>
</evidence>
<gene>
    <name evidence="2" type="ORF">GDO86_017283</name>
</gene>
<name>A0A8T2IS03_9PIPI</name>
<comment type="caution">
    <text evidence="2">The sequence shown here is derived from an EMBL/GenBank/DDBJ whole genome shotgun (WGS) entry which is preliminary data.</text>
</comment>
<evidence type="ECO:0000313" key="3">
    <source>
        <dbReference type="Proteomes" id="UP000812440"/>
    </source>
</evidence>
<organism evidence="2 3">
    <name type="scientific">Hymenochirus boettgeri</name>
    <name type="common">Congo dwarf clawed frog</name>
    <dbReference type="NCBI Taxonomy" id="247094"/>
    <lineage>
        <taxon>Eukaryota</taxon>
        <taxon>Metazoa</taxon>
        <taxon>Chordata</taxon>
        <taxon>Craniata</taxon>
        <taxon>Vertebrata</taxon>
        <taxon>Euteleostomi</taxon>
        <taxon>Amphibia</taxon>
        <taxon>Batrachia</taxon>
        <taxon>Anura</taxon>
        <taxon>Pipoidea</taxon>
        <taxon>Pipidae</taxon>
        <taxon>Pipinae</taxon>
        <taxon>Hymenochirus</taxon>
    </lineage>
</organism>
<sequence length="96" mass="11143">MLLATFLIQYERIKGVQSSGVMLHFWIIALLCAIIIFRSKVLHALKPYARIDVFRDTTFYVYFLLVLVELILTAFPDRPPLFSERVSDPVSDHFVP</sequence>
<feature type="transmembrane region" description="Helical" evidence="1">
    <location>
        <begin position="59"/>
        <end position="75"/>
    </location>
</feature>
<dbReference type="Proteomes" id="UP000812440">
    <property type="component" value="Chromosome 9"/>
</dbReference>
<keyword evidence="1" id="KW-1133">Transmembrane helix</keyword>
<proteinExistence type="predicted"/>